<keyword evidence="2" id="KW-0732">Signal</keyword>
<dbReference type="SUPFAM" id="SSF56496">
    <property type="entry name" value="Fibrinogen C-terminal domain-like"/>
    <property type="match status" value="1"/>
</dbReference>
<keyword evidence="4" id="KW-1185">Reference proteome</keyword>
<feature type="signal peptide" evidence="2">
    <location>
        <begin position="1"/>
        <end position="22"/>
    </location>
</feature>
<gene>
    <name evidence="5" type="primary">LOC111595867</name>
</gene>
<feature type="chain" id="PRO_5027018030" evidence="2">
    <location>
        <begin position="23"/>
        <end position="399"/>
    </location>
</feature>
<reference evidence="5" key="1">
    <citation type="submission" date="2025-08" db="UniProtKB">
        <authorList>
            <consortium name="RefSeq"/>
        </authorList>
    </citation>
    <scope>IDENTIFICATION</scope>
    <source>
        <strain evidence="5">15085-1641.00</strain>
        <tissue evidence="5">Whole body</tissue>
    </source>
</reference>
<evidence type="ECO:0000313" key="5">
    <source>
        <dbReference type="RefSeq" id="XP_023165551.2"/>
    </source>
</evidence>
<dbReference type="InterPro" id="IPR002181">
    <property type="entry name" value="Fibrinogen_a/b/g_C_dom"/>
</dbReference>
<proteinExistence type="predicted"/>
<dbReference type="OrthoDB" id="7735550at2759"/>
<feature type="domain" description="Fibrinogen C-terminal" evidence="3">
    <location>
        <begin position="202"/>
        <end position="396"/>
    </location>
</feature>
<dbReference type="Gene3D" id="3.90.215.10">
    <property type="entry name" value="Gamma Fibrinogen, chain A, domain 1"/>
    <property type="match status" value="1"/>
</dbReference>
<name>A0A6J1LLG6_DROHY</name>
<dbReference type="OMA" id="NAGMESM"/>
<dbReference type="InterPro" id="IPR036056">
    <property type="entry name" value="Fibrinogen-like_C"/>
</dbReference>
<evidence type="ECO:0000313" key="4">
    <source>
        <dbReference type="Proteomes" id="UP000504633"/>
    </source>
</evidence>
<dbReference type="SMART" id="SM00186">
    <property type="entry name" value="FBG"/>
    <property type="match status" value="1"/>
</dbReference>
<dbReference type="InterPro" id="IPR014716">
    <property type="entry name" value="Fibrinogen_a/b/g_C_1"/>
</dbReference>
<dbReference type="InterPro" id="IPR050373">
    <property type="entry name" value="Fibrinogen_C-term_domain"/>
</dbReference>
<dbReference type="GO" id="GO:0005615">
    <property type="term" value="C:extracellular space"/>
    <property type="evidence" value="ECO:0007669"/>
    <property type="project" value="TreeGrafter"/>
</dbReference>
<dbReference type="Proteomes" id="UP000504633">
    <property type="component" value="Unplaced"/>
</dbReference>
<dbReference type="GeneID" id="111595867"/>
<dbReference type="PROSITE" id="PS51406">
    <property type="entry name" value="FIBRINOGEN_C_2"/>
    <property type="match status" value="1"/>
</dbReference>
<feature type="coiled-coil region" evidence="1">
    <location>
        <begin position="25"/>
        <end position="52"/>
    </location>
</feature>
<dbReference type="KEGG" id="dhe:111595867"/>
<evidence type="ECO:0000256" key="2">
    <source>
        <dbReference type="SAM" id="SignalP"/>
    </source>
</evidence>
<evidence type="ECO:0000259" key="3">
    <source>
        <dbReference type="PROSITE" id="PS51406"/>
    </source>
</evidence>
<accession>A0A6J1LLG6</accession>
<protein>
    <submittedName>
        <fullName evidence="5">Angiopoietin-1-like</fullName>
    </submittedName>
</protein>
<keyword evidence="1" id="KW-0175">Coiled coil</keyword>
<dbReference type="AlphaFoldDB" id="A0A6J1LLG6"/>
<evidence type="ECO:0000256" key="1">
    <source>
        <dbReference type="SAM" id="Coils"/>
    </source>
</evidence>
<sequence length="399" mass="46156">MAKSFAVFLVLFLILRSQTVNTKTLEAFLKDLETYERSIKSNEEELNKLAIELNAGMESMDCTETDKAMDSRLLEMKNQLANSEYRWMNHILEIENKHKQQMATYKTVLDNKNVAIETFTKGLIDLKSKLQSQLSINADQLNKIQVKNNEIYQLKKQLDEMNALKRQSTINRQQLSDCQNKIFAIDKLKEQVPKVESQLKSSTPKALASSCSSANGIQLIQVEGAKAFHVLCKQSINGSSWIVIQKRNHLGVSFERNWNEYKTGFGRYQSEFFFGLEKIFFITFTKQYELYIELTDYDNYMFYAYYDFFRVGSNVDGYRLYLGNYRGNATDGMASSRNQKFTTTRNLCVIKPSGGWWFPPYSCNETNLNRGTSPVWSVNGSLRNMKAVSMMIRPKQSRH</sequence>
<organism evidence="4 5">
    <name type="scientific">Drosophila hydei</name>
    <name type="common">Fruit fly</name>
    <dbReference type="NCBI Taxonomy" id="7224"/>
    <lineage>
        <taxon>Eukaryota</taxon>
        <taxon>Metazoa</taxon>
        <taxon>Ecdysozoa</taxon>
        <taxon>Arthropoda</taxon>
        <taxon>Hexapoda</taxon>
        <taxon>Insecta</taxon>
        <taxon>Pterygota</taxon>
        <taxon>Neoptera</taxon>
        <taxon>Endopterygota</taxon>
        <taxon>Diptera</taxon>
        <taxon>Brachycera</taxon>
        <taxon>Muscomorpha</taxon>
        <taxon>Ephydroidea</taxon>
        <taxon>Drosophilidae</taxon>
        <taxon>Drosophila</taxon>
    </lineage>
</organism>
<dbReference type="RefSeq" id="XP_023165551.2">
    <property type="nucleotide sequence ID" value="XM_023309783.2"/>
</dbReference>
<dbReference type="PANTHER" id="PTHR19143">
    <property type="entry name" value="FIBRINOGEN/TENASCIN/ANGIOPOEITIN"/>
    <property type="match status" value="1"/>
</dbReference>
<dbReference type="PANTHER" id="PTHR19143:SF327">
    <property type="entry name" value="FI21813P1-RELATED"/>
    <property type="match status" value="1"/>
</dbReference>
<dbReference type="Pfam" id="PF00147">
    <property type="entry name" value="Fibrinogen_C"/>
    <property type="match status" value="1"/>
</dbReference>